<sequence>MSELQSYILNDEEWPNDESLQADLPIVIPPVLYIFRWIAVSLGLPIHLLVAYVILRTNSLHSPRNTFWLGIITCHFSTLIMASLEYLLEVRQWKYFVVCRTYILLVDLPYTNLLVNLLMATADRWIAISYPILHRRRITVFGVVMFIITSWILVLLMQTSPYWLGKIPFPICSAEVSVMKWVTFSHFILVGLITVAQVLVYIRTRRYLRFKGLLPTTNTVLLKPDEHFVHLPDKTISRLELEASVTLVSGVVPLFFFTLPLAFVFLAIIVCKMNSLQCNDSTFMSLIPYVRELHLLHAVISPLLYILRSSEFSKALKRTIPRYFSQRRRDRTIALGHF</sequence>
<dbReference type="CDD" id="cd00637">
    <property type="entry name" value="7tm_classA_rhodopsin-like"/>
    <property type="match status" value="1"/>
</dbReference>
<dbReference type="EMBL" id="CAKKLH010000287">
    <property type="protein sequence ID" value="CAH0108759.1"/>
    <property type="molecule type" value="Genomic_DNA"/>
</dbReference>
<keyword evidence="3" id="KW-1003">Cell membrane</keyword>
<evidence type="ECO:0000256" key="8">
    <source>
        <dbReference type="ARBA" id="ARBA00023170"/>
    </source>
</evidence>
<keyword evidence="14" id="KW-1185">Reference proteome</keyword>
<comment type="subcellular location">
    <subcellularLocation>
        <location evidence="1">Cell membrane</location>
        <topology evidence="1">Multi-pass membrane protein</topology>
    </subcellularLocation>
</comment>
<dbReference type="GO" id="GO:0005886">
    <property type="term" value="C:plasma membrane"/>
    <property type="evidence" value="ECO:0007669"/>
    <property type="project" value="UniProtKB-SubCell"/>
</dbReference>
<keyword evidence="8" id="KW-0675">Receptor</keyword>
<evidence type="ECO:0000256" key="7">
    <source>
        <dbReference type="ARBA" id="ARBA00023136"/>
    </source>
</evidence>
<organism evidence="13 14">
    <name type="scientific">Daphnia galeata</name>
    <dbReference type="NCBI Taxonomy" id="27404"/>
    <lineage>
        <taxon>Eukaryota</taxon>
        <taxon>Metazoa</taxon>
        <taxon>Ecdysozoa</taxon>
        <taxon>Arthropoda</taxon>
        <taxon>Crustacea</taxon>
        <taxon>Branchiopoda</taxon>
        <taxon>Diplostraca</taxon>
        <taxon>Cladocera</taxon>
        <taxon>Anomopoda</taxon>
        <taxon>Daphniidae</taxon>
        <taxon>Daphnia</taxon>
    </lineage>
</organism>
<dbReference type="GO" id="GO:0004930">
    <property type="term" value="F:G protein-coupled receptor activity"/>
    <property type="evidence" value="ECO:0007669"/>
    <property type="project" value="UniProtKB-KW"/>
</dbReference>
<protein>
    <recommendedName>
        <fullName evidence="12">G-protein coupled receptors family 1 profile domain-containing protein</fullName>
    </recommendedName>
</protein>
<dbReference type="PANTHER" id="PTHR24246">
    <property type="entry name" value="OLFACTORY RECEPTOR AND ADENOSINE RECEPTOR"/>
    <property type="match status" value="1"/>
</dbReference>
<feature type="domain" description="G-protein coupled receptors family 1 profile" evidence="12">
    <location>
        <begin position="46"/>
        <end position="305"/>
    </location>
</feature>
<evidence type="ECO:0000256" key="1">
    <source>
        <dbReference type="ARBA" id="ARBA00004651"/>
    </source>
</evidence>
<dbReference type="SUPFAM" id="SSF81321">
    <property type="entry name" value="Family A G protein-coupled receptor-like"/>
    <property type="match status" value="1"/>
</dbReference>
<feature type="transmembrane region" description="Helical" evidence="11">
    <location>
        <begin position="289"/>
        <end position="307"/>
    </location>
</feature>
<keyword evidence="4 11" id="KW-0812">Transmembrane</keyword>
<comment type="caution">
    <text evidence="13">The sequence shown here is derived from an EMBL/GenBank/DDBJ whole genome shotgun (WGS) entry which is preliminary data.</text>
</comment>
<keyword evidence="5 11" id="KW-1133">Transmembrane helix</keyword>
<reference evidence="13" key="1">
    <citation type="submission" date="2021-11" db="EMBL/GenBank/DDBJ databases">
        <authorList>
            <person name="Schell T."/>
        </authorList>
    </citation>
    <scope>NUCLEOTIDE SEQUENCE</scope>
    <source>
        <strain evidence="13">M5</strain>
    </source>
</reference>
<feature type="transmembrane region" description="Helical" evidence="11">
    <location>
        <begin position="178"/>
        <end position="202"/>
    </location>
</feature>
<dbReference type="InterPro" id="IPR000276">
    <property type="entry name" value="GPCR_Rhodpsn"/>
</dbReference>
<keyword evidence="9" id="KW-0325">Glycoprotein</keyword>
<proteinExistence type="inferred from homology"/>
<keyword evidence="10" id="KW-0807">Transducer</keyword>
<evidence type="ECO:0000256" key="4">
    <source>
        <dbReference type="ARBA" id="ARBA00022692"/>
    </source>
</evidence>
<gene>
    <name evidence="13" type="ORF">DGAL_LOCUS12163</name>
</gene>
<dbReference type="InterPro" id="IPR017452">
    <property type="entry name" value="GPCR_Rhodpsn_7TM"/>
</dbReference>
<evidence type="ECO:0000313" key="13">
    <source>
        <dbReference type="EMBL" id="CAH0108759.1"/>
    </source>
</evidence>
<evidence type="ECO:0000256" key="2">
    <source>
        <dbReference type="ARBA" id="ARBA00010663"/>
    </source>
</evidence>
<accession>A0A8J2RUJ4</accession>
<comment type="similarity">
    <text evidence="2">Belongs to the G-protein coupled receptor 1 family.</text>
</comment>
<evidence type="ECO:0000259" key="12">
    <source>
        <dbReference type="PROSITE" id="PS50262"/>
    </source>
</evidence>
<dbReference type="Gene3D" id="1.20.1070.10">
    <property type="entry name" value="Rhodopsin 7-helix transmembrane proteins"/>
    <property type="match status" value="1"/>
</dbReference>
<evidence type="ECO:0000256" key="6">
    <source>
        <dbReference type="ARBA" id="ARBA00023040"/>
    </source>
</evidence>
<evidence type="ECO:0000256" key="5">
    <source>
        <dbReference type="ARBA" id="ARBA00022989"/>
    </source>
</evidence>
<feature type="transmembrane region" description="Helical" evidence="11">
    <location>
        <begin position="245"/>
        <end position="269"/>
    </location>
</feature>
<dbReference type="Pfam" id="PF00001">
    <property type="entry name" value="7tm_1"/>
    <property type="match status" value="1"/>
</dbReference>
<feature type="transmembrane region" description="Helical" evidence="11">
    <location>
        <begin position="34"/>
        <end position="55"/>
    </location>
</feature>
<evidence type="ECO:0000256" key="10">
    <source>
        <dbReference type="ARBA" id="ARBA00023224"/>
    </source>
</evidence>
<keyword evidence="6" id="KW-0297">G-protein coupled receptor</keyword>
<dbReference type="GO" id="GO:0001973">
    <property type="term" value="P:G protein-coupled adenosine receptor signaling pathway"/>
    <property type="evidence" value="ECO:0007669"/>
    <property type="project" value="TreeGrafter"/>
</dbReference>
<evidence type="ECO:0000256" key="3">
    <source>
        <dbReference type="ARBA" id="ARBA00022475"/>
    </source>
</evidence>
<feature type="transmembrane region" description="Helical" evidence="11">
    <location>
        <begin position="67"/>
        <end position="88"/>
    </location>
</feature>
<evidence type="ECO:0000313" key="14">
    <source>
        <dbReference type="Proteomes" id="UP000789390"/>
    </source>
</evidence>
<dbReference type="Proteomes" id="UP000789390">
    <property type="component" value="Unassembled WGS sequence"/>
</dbReference>
<feature type="transmembrane region" description="Helical" evidence="11">
    <location>
        <begin position="138"/>
        <end position="158"/>
    </location>
</feature>
<dbReference type="PANTHER" id="PTHR24246:SF27">
    <property type="entry name" value="ADENOSINE RECEPTOR, ISOFORM A"/>
    <property type="match status" value="1"/>
</dbReference>
<name>A0A8J2RUJ4_9CRUS</name>
<keyword evidence="7 11" id="KW-0472">Membrane</keyword>
<evidence type="ECO:0000256" key="9">
    <source>
        <dbReference type="ARBA" id="ARBA00023180"/>
    </source>
</evidence>
<evidence type="ECO:0000256" key="11">
    <source>
        <dbReference type="SAM" id="Phobius"/>
    </source>
</evidence>
<dbReference type="GO" id="GO:0007189">
    <property type="term" value="P:adenylate cyclase-activating G protein-coupled receptor signaling pathway"/>
    <property type="evidence" value="ECO:0007669"/>
    <property type="project" value="TreeGrafter"/>
</dbReference>
<dbReference type="PROSITE" id="PS50262">
    <property type="entry name" value="G_PROTEIN_RECEP_F1_2"/>
    <property type="match status" value="1"/>
</dbReference>
<dbReference type="AlphaFoldDB" id="A0A8J2RUJ4"/>